<evidence type="ECO:0000313" key="1">
    <source>
        <dbReference type="EMBL" id="PDV98745.1"/>
    </source>
</evidence>
<sequence>MSKRRTGAPADLEEVYPDRFIVHNPAVGPSLRGEGDREGDRFVLTSWRREGFLARVRGKTFVVLTLADQITLLPPLPRVTTSGAPILYTPGQGQRVSYFAGVIGWQPAAEALDAPGAYHLVDGSVIRRRRGRGPGHYYHVRKGKLVTLDEDEALRYGYAITAHTQTQVVVAYQGHDGQYQIPDLLLPNAHRTLLGRLIVGKQGEDYAFGPEALGLIEVLLGTLGIELDLEG</sequence>
<reference evidence="1 2" key="1">
    <citation type="submission" date="2016-05" db="EMBL/GenBank/DDBJ databases">
        <authorList>
            <person name="Lavstsen T."/>
            <person name="Jespersen J.S."/>
        </authorList>
    </citation>
    <scope>NUCLEOTIDE SEQUENCE [LARGE SCALE GENOMIC DNA]</scope>
    <source>
        <strain evidence="1 2">B7-9</strain>
    </source>
</reference>
<accession>A0A2H3KL99</accession>
<organism evidence="1 2">
    <name type="scientific">Candidatus Chloroploca asiatica</name>
    <dbReference type="NCBI Taxonomy" id="1506545"/>
    <lineage>
        <taxon>Bacteria</taxon>
        <taxon>Bacillati</taxon>
        <taxon>Chloroflexota</taxon>
        <taxon>Chloroflexia</taxon>
        <taxon>Chloroflexales</taxon>
        <taxon>Chloroflexineae</taxon>
        <taxon>Oscillochloridaceae</taxon>
        <taxon>Candidatus Chloroploca</taxon>
    </lineage>
</organism>
<comment type="caution">
    <text evidence="1">The sequence shown here is derived from an EMBL/GenBank/DDBJ whole genome shotgun (WGS) entry which is preliminary data.</text>
</comment>
<dbReference type="Proteomes" id="UP000220922">
    <property type="component" value="Unassembled WGS sequence"/>
</dbReference>
<dbReference type="OrthoDB" id="152269at2"/>
<gene>
    <name evidence="1" type="ORF">A9Q02_02075</name>
</gene>
<keyword evidence="2" id="KW-1185">Reference proteome</keyword>
<dbReference type="RefSeq" id="WP_097653183.1">
    <property type="nucleotide sequence ID" value="NZ_LYXE01000090.1"/>
</dbReference>
<dbReference type="EMBL" id="LYXE01000090">
    <property type="protein sequence ID" value="PDV98745.1"/>
    <property type="molecule type" value="Genomic_DNA"/>
</dbReference>
<proteinExistence type="predicted"/>
<name>A0A2H3KL99_9CHLR</name>
<evidence type="ECO:0000313" key="2">
    <source>
        <dbReference type="Proteomes" id="UP000220922"/>
    </source>
</evidence>
<dbReference type="AlphaFoldDB" id="A0A2H3KL99"/>
<protein>
    <submittedName>
        <fullName evidence="1">Uncharacterized protein</fullName>
    </submittedName>
</protein>